<dbReference type="CDD" id="cd07557">
    <property type="entry name" value="trimeric_dUTPase"/>
    <property type="match status" value="1"/>
</dbReference>
<comment type="catalytic activity">
    <reaction evidence="7 8">
        <text>dUTP + H2O = dUMP + diphosphate + H(+)</text>
        <dbReference type="Rhea" id="RHEA:10248"/>
        <dbReference type="ChEBI" id="CHEBI:15377"/>
        <dbReference type="ChEBI" id="CHEBI:15378"/>
        <dbReference type="ChEBI" id="CHEBI:33019"/>
        <dbReference type="ChEBI" id="CHEBI:61555"/>
        <dbReference type="ChEBI" id="CHEBI:246422"/>
        <dbReference type="EC" id="3.6.1.23"/>
    </reaction>
</comment>
<dbReference type="InterPro" id="IPR036157">
    <property type="entry name" value="dUTPase-like_sf"/>
</dbReference>
<evidence type="ECO:0000313" key="11">
    <source>
        <dbReference type="Proteomes" id="UP000230956"/>
    </source>
</evidence>
<keyword evidence="4 8" id="KW-0378">Hydrolase</keyword>
<proteinExistence type="inferred from homology"/>
<evidence type="ECO:0000256" key="4">
    <source>
        <dbReference type="ARBA" id="ARBA00022801"/>
    </source>
</evidence>
<comment type="cofactor">
    <cofactor evidence="1 8">
        <name>Mg(2+)</name>
        <dbReference type="ChEBI" id="CHEBI:18420"/>
    </cofactor>
</comment>
<dbReference type="GO" id="GO:0000287">
    <property type="term" value="F:magnesium ion binding"/>
    <property type="evidence" value="ECO:0007669"/>
    <property type="project" value="UniProtKB-UniRule"/>
</dbReference>
<feature type="domain" description="dUTPase-like" evidence="9">
    <location>
        <begin position="7"/>
        <end position="136"/>
    </location>
</feature>
<evidence type="ECO:0000256" key="7">
    <source>
        <dbReference type="ARBA" id="ARBA00047686"/>
    </source>
</evidence>
<dbReference type="NCBIfam" id="TIGR00576">
    <property type="entry name" value="dut"/>
    <property type="match status" value="1"/>
</dbReference>
<evidence type="ECO:0000256" key="1">
    <source>
        <dbReference type="ARBA" id="ARBA00001946"/>
    </source>
</evidence>
<sequence>MLDKGMPAPEYAHEGDAGCDLRSRIDQVIPAGERALIPTGISIAIPAGYGGFVQPRSGLALKHGISIVNTPGLIDSKYRGEIGVILINTDKTEPFEVRKGDKIAQMVIQKVESVTFSVVDELDETVRGADGFGSTGV</sequence>
<feature type="binding site" evidence="8">
    <location>
        <position position="69"/>
    </location>
    <ligand>
        <name>substrate</name>
    </ligand>
</feature>
<evidence type="ECO:0000256" key="3">
    <source>
        <dbReference type="ARBA" id="ARBA00022723"/>
    </source>
</evidence>
<dbReference type="InterPro" id="IPR029054">
    <property type="entry name" value="dUTPase-like"/>
</dbReference>
<dbReference type="PANTHER" id="PTHR11241">
    <property type="entry name" value="DEOXYURIDINE 5'-TRIPHOSPHATE NUCLEOTIDOHYDROLASE"/>
    <property type="match status" value="1"/>
</dbReference>
<dbReference type="HAMAP" id="MF_00116">
    <property type="entry name" value="dUTPase_bact"/>
    <property type="match status" value="1"/>
</dbReference>
<comment type="similarity">
    <text evidence="2 8">Belongs to the dUTPase family.</text>
</comment>
<keyword evidence="5 8" id="KW-0460">Magnesium</keyword>
<name>A0A2M7T632_9ACTN</name>
<reference evidence="11" key="1">
    <citation type="submission" date="2017-09" db="EMBL/GenBank/DDBJ databases">
        <title>Depth-based differentiation of microbial function through sediment-hosted aquifers and enrichment of novel symbionts in the deep terrestrial subsurface.</title>
        <authorList>
            <person name="Probst A.J."/>
            <person name="Ladd B."/>
            <person name="Jarett J.K."/>
            <person name="Geller-Mcgrath D.E."/>
            <person name="Sieber C.M.K."/>
            <person name="Emerson J.B."/>
            <person name="Anantharaman K."/>
            <person name="Thomas B.C."/>
            <person name="Malmstrom R."/>
            <person name="Stieglmeier M."/>
            <person name="Klingl A."/>
            <person name="Woyke T."/>
            <person name="Ryan C.M."/>
            <person name="Banfield J.F."/>
        </authorList>
    </citation>
    <scope>NUCLEOTIDE SEQUENCE [LARGE SCALE GENOMIC DNA]</scope>
</reference>
<dbReference type="FunFam" id="2.70.40.10:FF:000008">
    <property type="entry name" value="Deoxyuridine 5'-triphosphate nucleotidohydrolase"/>
    <property type="match status" value="1"/>
</dbReference>
<keyword evidence="6 8" id="KW-0546">Nucleotide metabolism</keyword>
<accession>A0A2M7T632</accession>
<dbReference type="GO" id="GO:0006226">
    <property type="term" value="P:dUMP biosynthetic process"/>
    <property type="evidence" value="ECO:0007669"/>
    <property type="project" value="UniProtKB-UniRule"/>
</dbReference>
<comment type="caution">
    <text evidence="10">The sequence shown here is derived from an EMBL/GenBank/DDBJ whole genome shotgun (WGS) entry which is preliminary data.</text>
</comment>
<dbReference type="UniPathway" id="UPA00610">
    <property type="reaction ID" value="UER00666"/>
</dbReference>
<gene>
    <name evidence="8" type="primary">dut</name>
    <name evidence="10" type="ORF">COY37_10885</name>
</gene>
<feature type="binding site" evidence="8">
    <location>
        <begin position="73"/>
        <end position="75"/>
    </location>
    <ligand>
        <name>substrate</name>
    </ligand>
</feature>
<evidence type="ECO:0000313" key="10">
    <source>
        <dbReference type="EMBL" id="PIZ35181.1"/>
    </source>
</evidence>
<evidence type="ECO:0000259" key="9">
    <source>
        <dbReference type="Pfam" id="PF00692"/>
    </source>
</evidence>
<evidence type="ECO:0000256" key="5">
    <source>
        <dbReference type="ARBA" id="ARBA00022842"/>
    </source>
</evidence>
<evidence type="ECO:0000256" key="2">
    <source>
        <dbReference type="ARBA" id="ARBA00006581"/>
    </source>
</evidence>
<keyword evidence="3 8" id="KW-0479">Metal-binding</keyword>
<evidence type="ECO:0000256" key="6">
    <source>
        <dbReference type="ARBA" id="ARBA00023080"/>
    </source>
</evidence>
<dbReference type="GO" id="GO:0004170">
    <property type="term" value="F:dUTP diphosphatase activity"/>
    <property type="evidence" value="ECO:0007669"/>
    <property type="project" value="UniProtKB-UniRule"/>
</dbReference>
<dbReference type="EMBL" id="PFNG01000251">
    <property type="protein sequence ID" value="PIZ35181.1"/>
    <property type="molecule type" value="Genomic_DNA"/>
</dbReference>
<dbReference type="InterPro" id="IPR033704">
    <property type="entry name" value="dUTPase_trimeric"/>
</dbReference>
<dbReference type="NCBIfam" id="NF001862">
    <property type="entry name" value="PRK00601.1"/>
    <property type="match status" value="1"/>
</dbReference>
<dbReference type="Pfam" id="PF00692">
    <property type="entry name" value="dUTPase"/>
    <property type="match status" value="1"/>
</dbReference>
<dbReference type="PANTHER" id="PTHR11241:SF0">
    <property type="entry name" value="DEOXYURIDINE 5'-TRIPHOSPHATE NUCLEOTIDOHYDROLASE"/>
    <property type="match status" value="1"/>
</dbReference>
<dbReference type="InterPro" id="IPR008181">
    <property type="entry name" value="dUTPase"/>
</dbReference>
<dbReference type="SUPFAM" id="SSF51283">
    <property type="entry name" value="dUTPase-like"/>
    <property type="match status" value="1"/>
</dbReference>
<comment type="function">
    <text evidence="8">This enzyme is involved in nucleotide metabolism: it produces dUMP, the immediate precursor of thymidine nucleotides and it decreases the intracellular concentration of dUTP so that uracil cannot be incorporated into DNA.</text>
</comment>
<comment type="pathway">
    <text evidence="8">Pyrimidine metabolism; dUMP biosynthesis; dUMP from dCTP (dUTP route): step 2/2.</text>
</comment>
<organism evidence="10 11">
    <name type="scientific">Candidatus Aquicultor secundus</name>
    <dbReference type="NCBI Taxonomy" id="1973895"/>
    <lineage>
        <taxon>Bacteria</taxon>
        <taxon>Bacillati</taxon>
        <taxon>Actinomycetota</taxon>
        <taxon>Candidatus Aquicultoria</taxon>
        <taxon>Candidatus Aquicultorales</taxon>
        <taxon>Candidatus Aquicultoraceae</taxon>
        <taxon>Candidatus Aquicultor</taxon>
    </lineage>
</organism>
<dbReference type="Proteomes" id="UP000230956">
    <property type="component" value="Unassembled WGS sequence"/>
</dbReference>
<dbReference type="GO" id="GO:0046081">
    <property type="term" value="P:dUTP catabolic process"/>
    <property type="evidence" value="ECO:0007669"/>
    <property type="project" value="InterPro"/>
</dbReference>
<dbReference type="AlphaFoldDB" id="A0A2M7T632"/>
<evidence type="ECO:0000256" key="8">
    <source>
        <dbReference type="HAMAP-Rule" id="MF_00116"/>
    </source>
</evidence>
<dbReference type="Gene3D" id="2.70.40.10">
    <property type="match status" value="1"/>
</dbReference>
<comment type="caution">
    <text evidence="8">Lacks conserved residue(s) required for the propagation of feature annotation.</text>
</comment>
<protein>
    <recommendedName>
        <fullName evidence="8">Deoxyuridine 5'-triphosphate nucleotidohydrolase</fullName>
        <shortName evidence="8">dUTPase</shortName>
        <ecNumber evidence="8">3.6.1.23</ecNumber>
    </recommendedName>
    <alternativeName>
        <fullName evidence="8">dUTP pyrophosphatase</fullName>
    </alternativeName>
</protein>
<dbReference type="EC" id="3.6.1.23" evidence="8"/>
<feature type="binding site" evidence="8">
    <location>
        <begin position="56"/>
        <end position="58"/>
    </location>
    <ligand>
        <name>substrate</name>
    </ligand>
</feature>